<evidence type="ECO:0008006" key="4">
    <source>
        <dbReference type="Google" id="ProtNLM"/>
    </source>
</evidence>
<protein>
    <recommendedName>
        <fullName evidence="4">DUF2953 domain-containing protein</fullName>
    </recommendedName>
</protein>
<gene>
    <name evidence="2" type="ORF">ACJDUH_14290</name>
</gene>
<dbReference type="Proteomes" id="UP001623661">
    <property type="component" value="Unassembled WGS sequence"/>
</dbReference>
<feature type="transmembrane region" description="Helical" evidence="1">
    <location>
        <begin position="37"/>
        <end position="61"/>
    </location>
</feature>
<sequence length="212" mass="25217">MKHILLKDEKISVKLYIIFIYILILASSILISIKSKFLAISFVLISVAFLYIIFFIVNFIFEGPVRFLFKNEIDICIRVEEIFNYAELKKYNTYLTDNKFPNINKLIYKDKLPKKEILSFWKYKLSSKKETSQVTLPFIVLLILALLNAPIKEYILNYIFSAPLKEYDIEYLKWIIQVLSLPYAFVVYHSNIERFNSCIIKIEFLKDIIKHE</sequence>
<accession>A0ABW8TV72</accession>
<keyword evidence="1" id="KW-0812">Transmembrane</keyword>
<evidence type="ECO:0000256" key="1">
    <source>
        <dbReference type="SAM" id="Phobius"/>
    </source>
</evidence>
<feature type="transmembrane region" description="Helical" evidence="1">
    <location>
        <begin position="171"/>
        <end position="188"/>
    </location>
</feature>
<comment type="caution">
    <text evidence="2">The sequence shown here is derived from an EMBL/GenBank/DDBJ whole genome shotgun (WGS) entry which is preliminary data.</text>
</comment>
<reference evidence="2 3" key="1">
    <citation type="submission" date="2024-11" db="EMBL/GenBank/DDBJ databases">
        <authorList>
            <person name="Heng Y.C."/>
            <person name="Lim A.C.H."/>
            <person name="Lee J.K.Y."/>
            <person name="Kittelmann S."/>
        </authorList>
    </citation>
    <scope>NUCLEOTIDE SEQUENCE [LARGE SCALE GENOMIC DNA]</scope>
    <source>
        <strain evidence="2 3">WILCCON 0202</strain>
    </source>
</reference>
<dbReference type="EMBL" id="JBJHZY010000003">
    <property type="protein sequence ID" value="MFL0269254.1"/>
    <property type="molecule type" value="Genomic_DNA"/>
</dbReference>
<keyword evidence="1" id="KW-1133">Transmembrane helix</keyword>
<proteinExistence type="predicted"/>
<feature type="transmembrane region" description="Helical" evidence="1">
    <location>
        <begin position="12"/>
        <end position="31"/>
    </location>
</feature>
<dbReference type="RefSeq" id="WP_406765883.1">
    <property type="nucleotide sequence ID" value="NZ_JBJHZY010000003.1"/>
</dbReference>
<feature type="transmembrane region" description="Helical" evidence="1">
    <location>
        <begin position="134"/>
        <end position="151"/>
    </location>
</feature>
<evidence type="ECO:0000313" key="2">
    <source>
        <dbReference type="EMBL" id="MFL0269254.1"/>
    </source>
</evidence>
<organism evidence="2 3">
    <name type="scientific">Candidatus Clostridium radicumherbarum</name>
    <dbReference type="NCBI Taxonomy" id="3381662"/>
    <lineage>
        <taxon>Bacteria</taxon>
        <taxon>Bacillati</taxon>
        <taxon>Bacillota</taxon>
        <taxon>Clostridia</taxon>
        <taxon>Eubacteriales</taxon>
        <taxon>Clostridiaceae</taxon>
        <taxon>Clostridium</taxon>
    </lineage>
</organism>
<evidence type="ECO:0000313" key="3">
    <source>
        <dbReference type="Proteomes" id="UP001623661"/>
    </source>
</evidence>
<keyword evidence="3" id="KW-1185">Reference proteome</keyword>
<keyword evidence="1" id="KW-0472">Membrane</keyword>
<name>A0ABW8TV72_9CLOT</name>